<dbReference type="PANTHER" id="PTHR34512">
    <property type="entry name" value="CELL SURFACE PROTEIN"/>
    <property type="match status" value="1"/>
</dbReference>
<keyword evidence="2" id="KW-0472">Membrane</keyword>
<dbReference type="RefSeq" id="WP_220646258.1">
    <property type="nucleotide sequence ID" value="NZ_CP080647.1"/>
</dbReference>
<proteinExistence type="predicted"/>
<organism evidence="4 5">
    <name type="scientific">Streptomyces akebiae</name>
    <dbReference type="NCBI Taxonomy" id="2865673"/>
    <lineage>
        <taxon>Bacteria</taxon>
        <taxon>Bacillati</taxon>
        <taxon>Actinomycetota</taxon>
        <taxon>Actinomycetes</taxon>
        <taxon>Kitasatosporales</taxon>
        <taxon>Streptomycetaceae</taxon>
        <taxon>Streptomyces</taxon>
    </lineage>
</organism>
<evidence type="ECO:0000256" key="2">
    <source>
        <dbReference type="SAM" id="Phobius"/>
    </source>
</evidence>
<name>A0ABX8XNJ8_9ACTN</name>
<dbReference type="InterPro" id="IPR011047">
    <property type="entry name" value="Quinoprotein_ADH-like_sf"/>
</dbReference>
<feature type="region of interest" description="Disordered" evidence="1">
    <location>
        <begin position="51"/>
        <end position="77"/>
    </location>
</feature>
<evidence type="ECO:0000313" key="5">
    <source>
        <dbReference type="Proteomes" id="UP000827138"/>
    </source>
</evidence>
<protein>
    <submittedName>
        <fullName evidence="4">PQQ-like beta-propeller repeat protein</fullName>
    </submittedName>
</protein>
<dbReference type="SUPFAM" id="SSF50998">
    <property type="entry name" value="Quinoprotein alcohol dehydrogenase-like"/>
    <property type="match status" value="1"/>
</dbReference>
<evidence type="ECO:0000259" key="3">
    <source>
        <dbReference type="Pfam" id="PF13360"/>
    </source>
</evidence>
<dbReference type="PANTHER" id="PTHR34512:SF30">
    <property type="entry name" value="OUTER MEMBRANE PROTEIN ASSEMBLY FACTOR BAMB"/>
    <property type="match status" value="1"/>
</dbReference>
<dbReference type="Proteomes" id="UP000827138">
    <property type="component" value="Chromosome"/>
</dbReference>
<dbReference type="InterPro" id="IPR015943">
    <property type="entry name" value="WD40/YVTN_repeat-like_dom_sf"/>
</dbReference>
<feature type="compositionally biased region" description="Basic and acidic residues" evidence="1">
    <location>
        <begin position="67"/>
        <end position="77"/>
    </location>
</feature>
<evidence type="ECO:0000256" key="1">
    <source>
        <dbReference type="SAM" id="MobiDB-lite"/>
    </source>
</evidence>
<dbReference type="Gene3D" id="2.130.10.10">
    <property type="entry name" value="YVTN repeat-like/Quinoprotein amine dehydrogenase"/>
    <property type="match status" value="1"/>
</dbReference>
<accession>A0ABX8XNJ8</accession>
<dbReference type="Pfam" id="PF13360">
    <property type="entry name" value="PQQ_2"/>
    <property type="match status" value="1"/>
</dbReference>
<evidence type="ECO:0000313" key="4">
    <source>
        <dbReference type="EMBL" id="QYX77189.1"/>
    </source>
</evidence>
<reference evidence="4 5" key="1">
    <citation type="submission" date="2021-08" db="EMBL/GenBank/DDBJ databases">
        <authorList>
            <person name="Ping M."/>
        </authorList>
    </citation>
    <scope>NUCLEOTIDE SEQUENCE [LARGE SCALE GENOMIC DNA]</scope>
    <source>
        <strain evidence="4 5">MG28</strain>
    </source>
</reference>
<dbReference type="InterPro" id="IPR002372">
    <property type="entry name" value="PQQ_rpt_dom"/>
</dbReference>
<gene>
    <name evidence="4" type="ORF">K1J60_12220</name>
</gene>
<keyword evidence="2" id="KW-0812">Transmembrane</keyword>
<keyword evidence="2" id="KW-1133">Transmembrane helix</keyword>
<keyword evidence="5" id="KW-1185">Reference proteome</keyword>
<feature type="domain" description="Pyrrolo-quinoline quinone repeat" evidence="3">
    <location>
        <begin position="174"/>
        <end position="393"/>
    </location>
</feature>
<sequence>MTFGPPPSPFTASADTARTARRRRTRLLGSVAAAVVAALCAGAGLLAYATEDDPTPGDTKSAAAPQHPDDVRETVEKRPRTISGRMAFRFSVDDVGPGEHTEMPGLWATKTILAKGINRTLAGYEIGQDVTLGDEAWRVRLDGPICGTTHHVTADGRTAVLFRADSGEQALCDHVAFLDLDTGRKLWQKALPSTGAPHYAETLPSVTLTRGTVAVTWSKGSSAYAMSSGEELWRKRRTDGCRDTGSAGGKALLIRDTCVVRKTLDYTFRIRSVDPRTGEVRWTYDVTKGVRNVYLMSSEPAVLGTAAGDVNITDLITLDENGDYRATISLGNGTYVADCASQTNVNTIDDCPSVVVGDGQVFLESREDPDQTAEANSNWIIGFDVETGKTTKKFESGHNQLLHPLRMSGDQLLAYRESTDNIRPYGLVSIDPRSGRETPYYYFGLPIEATILATPKLVDIRVQNGRLFFGARVATGPDDGQEKKWVWLVLGIEAVRPGT</sequence>
<feature type="transmembrane region" description="Helical" evidence="2">
    <location>
        <begin position="27"/>
        <end position="49"/>
    </location>
</feature>
<dbReference type="EMBL" id="CP080647">
    <property type="protein sequence ID" value="QYX77189.1"/>
    <property type="molecule type" value="Genomic_DNA"/>
</dbReference>